<feature type="transmembrane region" description="Helical" evidence="2">
    <location>
        <begin position="159"/>
        <end position="182"/>
    </location>
</feature>
<feature type="transmembrane region" description="Helical" evidence="2">
    <location>
        <begin position="115"/>
        <end position="139"/>
    </location>
</feature>
<protein>
    <recommendedName>
        <fullName evidence="5">Zonadhesin</fullName>
    </recommendedName>
</protein>
<dbReference type="AlphaFoldDB" id="A0AAV2IAX8"/>
<name>A0AAV2IAX8_LYMST</name>
<evidence type="ECO:0000313" key="4">
    <source>
        <dbReference type="Proteomes" id="UP001497497"/>
    </source>
</evidence>
<proteinExistence type="predicted"/>
<evidence type="ECO:0000256" key="1">
    <source>
        <dbReference type="SAM" id="MobiDB-lite"/>
    </source>
</evidence>
<gene>
    <name evidence="3" type="ORF">GSLYS_00017485001</name>
</gene>
<dbReference type="Proteomes" id="UP001497497">
    <property type="component" value="Unassembled WGS sequence"/>
</dbReference>
<evidence type="ECO:0008006" key="5">
    <source>
        <dbReference type="Google" id="ProtNLM"/>
    </source>
</evidence>
<feature type="compositionally biased region" description="Basic and acidic residues" evidence="1">
    <location>
        <begin position="274"/>
        <end position="296"/>
    </location>
</feature>
<keyword evidence="2" id="KW-0812">Transmembrane</keyword>
<feature type="compositionally biased region" description="Polar residues" evidence="1">
    <location>
        <begin position="297"/>
        <end position="319"/>
    </location>
</feature>
<reference evidence="3 4" key="1">
    <citation type="submission" date="2024-04" db="EMBL/GenBank/DDBJ databases">
        <authorList>
            <consortium name="Genoscope - CEA"/>
            <person name="William W."/>
        </authorList>
    </citation>
    <scope>NUCLEOTIDE SEQUENCE [LARGE SCALE GENOMIC DNA]</scope>
</reference>
<evidence type="ECO:0000313" key="3">
    <source>
        <dbReference type="EMBL" id="CAL1543972.1"/>
    </source>
</evidence>
<keyword evidence="2" id="KW-0472">Membrane</keyword>
<keyword evidence="2" id="KW-1133">Transmembrane helix</keyword>
<feature type="region of interest" description="Disordered" evidence="1">
    <location>
        <begin position="253"/>
        <end position="332"/>
    </location>
</feature>
<feature type="compositionally biased region" description="Low complexity" evidence="1">
    <location>
        <begin position="320"/>
        <end position="330"/>
    </location>
</feature>
<feature type="compositionally biased region" description="Polar residues" evidence="1">
    <location>
        <begin position="262"/>
        <end position="271"/>
    </location>
</feature>
<feature type="transmembrane region" description="Helical" evidence="2">
    <location>
        <begin position="81"/>
        <end position="103"/>
    </location>
</feature>
<evidence type="ECO:0000256" key="2">
    <source>
        <dbReference type="SAM" id="Phobius"/>
    </source>
</evidence>
<feature type="transmembrane region" description="Helical" evidence="2">
    <location>
        <begin position="39"/>
        <end position="61"/>
    </location>
</feature>
<feature type="transmembrane region" description="Helical" evidence="2">
    <location>
        <begin position="6"/>
        <end position="27"/>
    </location>
</feature>
<feature type="compositionally biased region" description="Polar residues" evidence="1">
    <location>
        <begin position="440"/>
        <end position="467"/>
    </location>
</feature>
<accession>A0AAV2IAX8</accession>
<dbReference type="EMBL" id="CAXITT010000586">
    <property type="protein sequence ID" value="CAL1543972.1"/>
    <property type="molecule type" value="Genomic_DNA"/>
</dbReference>
<sequence length="618" mass="70809">MTNDDVVSLLFALMTFLSSGFLLVTSVGKCVSSLQPDRFIVLSLALSETLLAPFCLTIIVKTLDMPPYQQDDPISMLLANYVIYFENTIYCIGLIELAVEFALRNKLKFLLRSKTIRWIVSLVAGSFPWIVVSLMAIMSPRGVDPDTWQHGQSVTVRRFRIVMFNLVPAAFSILACTLVQLIRPDTHGLKEQPTDESIQIQVIANAPDKDLVSDFPIATLPPPVTNFELAISQGVQPTNDPAVMNLRAFTAYADEKTKDTPSNRQQVTQTIRQQDPRPNRQQDTEFKNQQDTEFNRQQDLQPNRQQDTAEFNRQQDLQSNRQQDPQPNRQQDTEFIHEQDTEFNCQQDTELNHQQDTQPNRQQDPQPNRQQGQQGTKFNRKQDTQANRKQDTQSNRKQDTQANRKQNTQANRKQDTQANRKQDTPANRKQDTQANRKQDTQVNRKQNTQVNRKQDTQANRKQNTQVNRKQDTQVNRKQDTQANRKQNTQVNRKQDTQANRKQCELISVCALAEKMSVKMNQNDKQRLVDTSVQNVQNVPTALTEKTQKSVLMYSAIVPCMHTLRCVCWLILDEQSASVDFEATPSDGLGIFAIKGVLFSVIAIKALMMTPFVMSFWYL</sequence>
<keyword evidence="4" id="KW-1185">Reference proteome</keyword>
<feature type="region of interest" description="Disordered" evidence="1">
    <location>
        <begin position="352"/>
        <end position="497"/>
    </location>
</feature>
<feature type="compositionally biased region" description="Polar residues" evidence="1">
    <location>
        <begin position="400"/>
        <end position="411"/>
    </location>
</feature>
<feature type="transmembrane region" description="Helical" evidence="2">
    <location>
        <begin position="591"/>
        <end position="617"/>
    </location>
</feature>
<feature type="compositionally biased region" description="Polar residues" evidence="1">
    <location>
        <begin position="480"/>
        <end position="497"/>
    </location>
</feature>
<feature type="compositionally biased region" description="Basic and acidic residues" evidence="1">
    <location>
        <begin position="412"/>
        <end position="439"/>
    </location>
</feature>
<feature type="compositionally biased region" description="Basic and acidic residues" evidence="1">
    <location>
        <begin position="380"/>
        <end position="399"/>
    </location>
</feature>
<comment type="caution">
    <text evidence="3">The sequence shown here is derived from an EMBL/GenBank/DDBJ whole genome shotgun (WGS) entry which is preliminary data.</text>
</comment>
<organism evidence="3 4">
    <name type="scientific">Lymnaea stagnalis</name>
    <name type="common">Great pond snail</name>
    <name type="synonym">Helix stagnalis</name>
    <dbReference type="NCBI Taxonomy" id="6523"/>
    <lineage>
        <taxon>Eukaryota</taxon>
        <taxon>Metazoa</taxon>
        <taxon>Spiralia</taxon>
        <taxon>Lophotrochozoa</taxon>
        <taxon>Mollusca</taxon>
        <taxon>Gastropoda</taxon>
        <taxon>Heterobranchia</taxon>
        <taxon>Euthyneura</taxon>
        <taxon>Panpulmonata</taxon>
        <taxon>Hygrophila</taxon>
        <taxon>Lymnaeoidea</taxon>
        <taxon>Lymnaeidae</taxon>
        <taxon>Lymnaea</taxon>
    </lineage>
</organism>
<feature type="compositionally biased region" description="Basic and acidic residues" evidence="1">
    <location>
        <begin position="468"/>
        <end position="479"/>
    </location>
</feature>
<feature type="compositionally biased region" description="Low complexity" evidence="1">
    <location>
        <begin position="354"/>
        <end position="376"/>
    </location>
</feature>